<accession>A0A5A7UQG9</accession>
<evidence type="ECO:0000313" key="2">
    <source>
        <dbReference type="EMBL" id="KAA0058113.1"/>
    </source>
</evidence>
<dbReference type="EMBL" id="SSTE01006842">
    <property type="protein sequence ID" value="KAA0058113.1"/>
    <property type="molecule type" value="Genomic_DNA"/>
</dbReference>
<organism evidence="2 3">
    <name type="scientific">Cucumis melo var. makuwa</name>
    <name type="common">Oriental melon</name>
    <dbReference type="NCBI Taxonomy" id="1194695"/>
    <lineage>
        <taxon>Eukaryota</taxon>
        <taxon>Viridiplantae</taxon>
        <taxon>Streptophyta</taxon>
        <taxon>Embryophyta</taxon>
        <taxon>Tracheophyta</taxon>
        <taxon>Spermatophyta</taxon>
        <taxon>Magnoliopsida</taxon>
        <taxon>eudicotyledons</taxon>
        <taxon>Gunneridae</taxon>
        <taxon>Pentapetalae</taxon>
        <taxon>rosids</taxon>
        <taxon>fabids</taxon>
        <taxon>Cucurbitales</taxon>
        <taxon>Cucurbitaceae</taxon>
        <taxon>Benincaseae</taxon>
        <taxon>Cucumis</taxon>
    </lineage>
</organism>
<comment type="caution">
    <text evidence="2">The sequence shown here is derived from an EMBL/GenBank/DDBJ whole genome shotgun (WGS) entry which is preliminary data.</text>
</comment>
<evidence type="ECO:0000256" key="1">
    <source>
        <dbReference type="SAM" id="MobiDB-lite"/>
    </source>
</evidence>
<protein>
    <submittedName>
        <fullName evidence="2">Uncharacterized protein</fullName>
    </submittedName>
</protein>
<sequence>MARSSDVHCPSPRPVRKGNKIKKFRREPEELASAKPFLSRGMWLIQQLLKQLLTIYLITQTGTFLWPSPQIYGGLTIIVQNYGCRFLPLL</sequence>
<evidence type="ECO:0000313" key="3">
    <source>
        <dbReference type="Proteomes" id="UP000321393"/>
    </source>
</evidence>
<reference evidence="2 3" key="1">
    <citation type="submission" date="2019-08" db="EMBL/GenBank/DDBJ databases">
        <title>Draft genome sequences of two oriental melons (Cucumis melo L. var makuwa).</title>
        <authorList>
            <person name="Kwon S.-Y."/>
        </authorList>
    </citation>
    <scope>NUCLEOTIDE SEQUENCE [LARGE SCALE GENOMIC DNA]</scope>
    <source>
        <strain evidence="3">cv. SW 3</strain>
        <tissue evidence="2">Leaf</tissue>
    </source>
</reference>
<name>A0A5A7UQG9_CUCMM</name>
<dbReference type="Proteomes" id="UP000321393">
    <property type="component" value="Unassembled WGS sequence"/>
</dbReference>
<proteinExistence type="predicted"/>
<dbReference type="AlphaFoldDB" id="A0A5A7UQG9"/>
<gene>
    <name evidence="2" type="ORF">E6C27_scaffold274G004220</name>
</gene>
<feature type="region of interest" description="Disordered" evidence="1">
    <location>
        <begin position="1"/>
        <end position="20"/>
    </location>
</feature>